<reference evidence="1" key="1">
    <citation type="submission" date="2022-06" db="EMBL/GenBank/DDBJ databases">
        <title>Alkalicoccobacillus porphyridii sp. nov., isolated from a marine red alga, Porphyridium purpureum and reclassification of Shouchella plakortidis and Shouchella gibsonii as Alkalicoccobacillus plakortidis comb. nov. and Alkalicoccobacillus gibsonii comb. nov.</title>
        <authorList>
            <person name="Kim K.H."/>
            <person name="Lee J.K."/>
            <person name="Han D.M."/>
            <person name="Baek J.H."/>
            <person name="Jeon C.O."/>
        </authorList>
    </citation>
    <scope>NUCLEOTIDE SEQUENCE</scope>
    <source>
        <strain evidence="1">DSM 19153</strain>
    </source>
</reference>
<evidence type="ECO:0000313" key="1">
    <source>
        <dbReference type="EMBL" id="MCM2674623.1"/>
    </source>
</evidence>
<comment type="caution">
    <text evidence="1">The sequence shown here is derived from an EMBL/GenBank/DDBJ whole genome shotgun (WGS) entry which is preliminary data.</text>
</comment>
<dbReference type="RefSeq" id="WP_251604586.1">
    <property type="nucleotide sequence ID" value="NZ_JAMQJY010000001.1"/>
</dbReference>
<proteinExistence type="predicted"/>
<accession>A0ABT0XH24</accession>
<dbReference type="SUPFAM" id="SSF51556">
    <property type="entry name" value="Metallo-dependent hydrolases"/>
    <property type="match status" value="1"/>
</dbReference>
<dbReference type="PANTHER" id="PTHR10443:SF12">
    <property type="entry name" value="DIPEPTIDASE"/>
    <property type="match status" value="1"/>
</dbReference>
<dbReference type="EMBL" id="JAMQJY010000001">
    <property type="protein sequence ID" value="MCM2674623.1"/>
    <property type="molecule type" value="Genomic_DNA"/>
</dbReference>
<dbReference type="InterPro" id="IPR032466">
    <property type="entry name" value="Metal_Hydrolase"/>
</dbReference>
<sequence>MVQNAPKKYVIDTHCDVLLKLWMNPQQSFLDSHHLDVTLNRLIAGGVGVQCFAIFIEPFIKQELKFQAALEQIRLFHQKVIRPFPQMKHIRSWEELNSLKDGEIGAILTLEGMDAVGADEEKHQILIEQGVLSVGLTWNDANLCADGVEESRGAGITDFGRAVIERHNQHKLLTDVSHLSIKSFWDTFEAADYVIASHSNSATICGHQRNLNDEQAQALFKQNRYMGMVFLPKFLTDKEEAGLTDVIRHIEYLCSIGGEKSIGFGSDFDGISSYVHELNHPGCYPALIDALSRYYSDEQIRGFCSENFLRSLPK</sequence>
<organism evidence="1 2">
    <name type="scientific">Alkalicoccobacillus plakortidis</name>
    <dbReference type="NCBI Taxonomy" id="444060"/>
    <lineage>
        <taxon>Bacteria</taxon>
        <taxon>Bacillati</taxon>
        <taxon>Bacillota</taxon>
        <taxon>Bacilli</taxon>
        <taxon>Bacillales</taxon>
        <taxon>Bacillaceae</taxon>
        <taxon>Alkalicoccobacillus</taxon>
    </lineage>
</organism>
<dbReference type="InterPro" id="IPR008257">
    <property type="entry name" value="Pept_M19"/>
</dbReference>
<dbReference type="Pfam" id="PF01244">
    <property type="entry name" value="Peptidase_M19"/>
    <property type="match status" value="1"/>
</dbReference>
<dbReference type="PANTHER" id="PTHR10443">
    <property type="entry name" value="MICROSOMAL DIPEPTIDASE"/>
    <property type="match status" value="1"/>
</dbReference>
<dbReference type="Gene3D" id="3.20.20.140">
    <property type="entry name" value="Metal-dependent hydrolases"/>
    <property type="match status" value="1"/>
</dbReference>
<dbReference type="CDD" id="cd01301">
    <property type="entry name" value="rDP_like"/>
    <property type="match status" value="1"/>
</dbReference>
<name>A0ABT0XH24_9BACI</name>
<evidence type="ECO:0000313" key="2">
    <source>
        <dbReference type="Proteomes" id="UP001203665"/>
    </source>
</evidence>
<protein>
    <submittedName>
        <fullName evidence="1">Dipeptidase</fullName>
    </submittedName>
</protein>
<dbReference type="PROSITE" id="PS51365">
    <property type="entry name" value="RENAL_DIPEPTIDASE_2"/>
    <property type="match status" value="1"/>
</dbReference>
<gene>
    <name evidence="1" type="ORF">NDM98_03260</name>
</gene>
<keyword evidence="2" id="KW-1185">Reference proteome</keyword>
<dbReference type="Proteomes" id="UP001203665">
    <property type="component" value="Unassembled WGS sequence"/>
</dbReference>